<evidence type="ECO:0000256" key="1">
    <source>
        <dbReference type="SAM" id="Phobius"/>
    </source>
</evidence>
<feature type="transmembrane region" description="Helical" evidence="1">
    <location>
        <begin position="20"/>
        <end position="43"/>
    </location>
</feature>
<feature type="transmembrane region" description="Helical" evidence="1">
    <location>
        <begin position="55"/>
        <end position="74"/>
    </location>
</feature>
<sequence>MNPVFVIIKRNKFFEGIFMAYMSYFYIVVNILMLAYACYSWYWQAKVEFRGHYRISSIVWAIIFIWLGFTWNYIEKGDPGLNVFLALFLLISIVDGFSGFSPKKMVVSGYFKRTVKYDEISSVTLINVPNPKKPLVMAIFRTNNNKAYMMRFRIQVNEVIAALQKYIGKNIPVEIQS</sequence>
<keyword evidence="1" id="KW-0472">Membrane</keyword>
<protein>
    <submittedName>
        <fullName evidence="2">Conserved hypothetical membrane protein</fullName>
    </submittedName>
</protein>
<reference evidence="2 3" key="1">
    <citation type="journal article" date="2015" name="Genome Announc.">
        <title>Expanding the biotechnology potential of lactobacilli through comparative genomics of 213 strains and associated genera.</title>
        <authorList>
            <person name="Sun Z."/>
            <person name="Harris H.M."/>
            <person name="McCann A."/>
            <person name="Guo C."/>
            <person name="Argimon S."/>
            <person name="Zhang W."/>
            <person name="Yang X."/>
            <person name="Jeffery I.B."/>
            <person name="Cooney J.C."/>
            <person name="Kagawa T.F."/>
            <person name="Liu W."/>
            <person name="Song Y."/>
            <person name="Salvetti E."/>
            <person name="Wrobel A."/>
            <person name="Rasinkangas P."/>
            <person name="Parkhill J."/>
            <person name="Rea M.C."/>
            <person name="O'Sullivan O."/>
            <person name="Ritari J."/>
            <person name="Douillard F.P."/>
            <person name="Paul Ross R."/>
            <person name="Yang R."/>
            <person name="Briner A.E."/>
            <person name="Felis G.E."/>
            <person name="de Vos W.M."/>
            <person name="Barrangou R."/>
            <person name="Klaenhammer T.R."/>
            <person name="Caufield P.W."/>
            <person name="Cui Y."/>
            <person name="Zhang H."/>
            <person name="O'Toole P.W."/>
        </authorList>
    </citation>
    <scope>NUCLEOTIDE SEQUENCE [LARGE SCALE GENOMIC DNA]</scope>
    <source>
        <strain evidence="2 3">DSM 10532</strain>
    </source>
</reference>
<name>A0A0R1NNF3_9LACO</name>
<organism evidence="2 3">
    <name type="scientific">Lactobacillus gallinarum DSM 10532 = JCM 2011</name>
    <dbReference type="NCBI Taxonomy" id="1423748"/>
    <lineage>
        <taxon>Bacteria</taxon>
        <taxon>Bacillati</taxon>
        <taxon>Bacillota</taxon>
        <taxon>Bacilli</taxon>
        <taxon>Lactobacillales</taxon>
        <taxon>Lactobacillaceae</taxon>
        <taxon>Lactobacillus</taxon>
    </lineage>
</organism>
<evidence type="ECO:0000313" key="3">
    <source>
        <dbReference type="Proteomes" id="UP000051311"/>
    </source>
</evidence>
<dbReference type="AlphaFoldDB" id="A0A0R1NNF3"/>
<dbReference type="Proteomes" id="UP000051311">
    <property type="component" value="Unassembled WGS sequence"/>
</dbReference>
<dbReference type="PATRIC" id="fig|1423748.3.peg.1451"/>
<dbReference type="eggNOG" id="ENOG50303JM">
    <property type="taxonomic scope" value="Bacteria"/>
</dbReference>
<gene>
    <name evidence="2" type="ORF">FC37_GL001390</name>
</gene>
<comment type="caution">
    <text evidence="2">The sequence shown here is derived from an EMBL/GenBank/DDBJ whole genome shotgun (WGS) entry which is preliminary data.</text>
</comment>
<dbReference type="STRING" id="1423748.FC37_GL001390"/>
<dbReference type="EMBL" id="AZEL01000047">
    <property type="protein sequence ID" value="KRL21305.1"/>
    <property type="molecule type" value="Genomic_DNA"/>
</dbReference>
<keyword evidence="1" id="KW-1133">Transmembrane helix</keyword>
<accession>A0A0R1NNF3</accession>
<evidence type="ECO:0000313" key="2">
    <source>
        <dbReference type="EMBL" id="KRL21305.1"/>
    </source>
</evidence>
<keyword evidence="1" id="KW-0812">Transmembrane</keyword>
<proteinExistence type="predicted"/>
<feature type="transmembrane region" description="Helical" evidence="1">
    <location>
        <begin position="80"/>
        <end position="100"/>
    </location>
</feature>